<dbReference type="Proteomes" id="UP001163603">
    <property type="component" value="Chromosome 12"/>
</dbReference>
<sequence length="175" mass="20803">MSNLVKLQYEALRLDEKDYDEWALNTTLHLESMKLGEVIKEGNMASPQNKSKATIFLWHHIQEGLWTEYKDIKDPLQLWTNLKERFEHNKSVILPIAQYDWTHLRLQDYKSVSEYNSILFGVVSKLRLCEEKITKENMLEKPFSTFHPSNMLLQQQYRECNFKKYSELISCLLVA</sequence>
<protein>
    <submittedName>
        <fullName evidence="1">Uncharacterized protein</fullName>
    </submittedName>
</protein>
<keyword evidence="2" id="KW-1185">Reference proteome</keyword>
<dbReference type="EMBL" id="CM047747">
    <property type="protein sequence ID" value="KAJ0017474.1"/>
    <property type="molecule type" value="Genomic_DNA"/>
</dbReference>
<gene>
    <name evidence="1" type="ORF">Pint_11150</name>
</gene>
<comment type="caution">
    <text evidence="1">The sequence shown here is derived from an EMBL/GenBank/DDBJ whole genome shotgun (WGS) entry which is preliminary data.</text>
</comment>
<accession>A0ACC0XIR6</accession>
<name>A0ACC0XIR6_9ROSI</name>
<proteinExistence type="predicted"/>
<reference evidence="2" key="1">
    <citation type="journal article" date="2023" name="G3 (Bethesda)">
        <title>Genome assembly and association tests identify interacting loci associated with vigor, precocity, and sex in interspecific pistachio rootstocks.</title>
        <authorList>
            <person name="Palmer W."/>
            <person name="Jacygrad E."/>
            <person name="Sagayaradj S."/>
            <person name="Cavanaugh K."/>
            <person name="Han R."/>
            <person name="Bertier L."/>
            <person name="Beede B."/>
            <person name="Kafkas S."/>
            <person name="Golino D."/>
            <person name="Preece J."/>
            <person name="Michelmore R."/>
        </authorList>
    </citation>
    <scope>NUCLEOTIDE SEQUENCE [LARGE SCALE GENOMIC DNA]</scope>
</reference>
<evidence type="ECO:0000313" key="1">
    <source>
        <dbReference type="EMBL" id="KAJ0017474.1"/>
    </source>
</evidence>
<evidence type="ECO:0000313" key="2">
    <source>
        <dbReference type="Proteomes" id="UP001163603"/>
    </source>
</evidence>
<organism evidence="1 2">
    <name type="scientific">Pistacia integerrima</name>
    <dbReference type="NCBI Taxonomy" id="434235"/>
    <lineage>
        <taxon>Eukaryota</taxon>
        <taxon>Viridiplantae</taxon>
        <taxon>Streptophyta</taxon>
        <taxon>Embryophyta</taxon>
        <taxon>Tracheophyta</taxon>
        <taxon>Spermatophyta</taxon>
        <taxon>Magnoliopsida</taxon>
        <taxon>eudicotyledons</taxon>
        <taxon>Gunneridae</taxon>
        <taxon>Pentapetalae</taxon>
        <taxon>rosids</taxon>
        <taxon>malvids</taxon>
        <taxon>Sapindales</taxon>
        <taxon>Anacardiaceae</taxon>
        <taxon>Pistacia</taxon>
    </lineage>
</organism>